<comment type="caution">
    <text evidence="2">The sequence shown here is derived from an EMBL/GenBank/DDBJ whole genome shotgun (WGS) entry which is preliminary data.</text>
</comment>
<accession>A0A0L6UP25</accession>
<evidence type="ECO:0000313" key="2">
    <source>
        <dbReference type="EMBL" id="KNZ49997.1"/>
    </source>
</evidence>
<proteinExistence type="predicted"/>
<organism evidence="2 3">
    <name type="scientific">Puccinia sorghi</name>
    <dbReference type="NCBI Taxonomy" id="27349"/>
    <lineage>
        <taxon>Eukaryota</taxon>
        <taxon>Fungi</taxon>
        <taxon>Dikarya</taxon>
        <taxon>Basidiomycota</taxon>
        <taxon>Pucciniomycotina</taxon>
        <taxon>Pucciniomycetes</taxon>
        <taxon>Pucciniales</taxon>
        <taxon>Pucciniaceae</taxon>
        <taxon>Puccinia</taxon>
    </lineage>
</organism>
<name>A0A0L6UP25_9BASI</name>
<sequence>MHQQSYQHKKVLKAASTTALIMMFNSEHKIDPDLELLLLCPLALRTWTFCNPSFDPVSHTLPSLATYYLSALGTLSLAASKPCWTQPHHPTSTLPSTLFSHPNFASRLSNPVSSLSPPKLPQDPPREPQYLKVLQHSDTRNVSKRKNMARWSHKGQKPSQPSQNLLKLSEFSHYQQHLSSNLGCIGPEAQREIKNAHSGDFSILFGVIMYLNCALKYYLRPISIIWVYNCIVWVNNFCQKPNSKKRQIFLWGCCEHRNEYMLCTVAVDCTKASYTELKFISCRKRGLDLQVFINDFMLSPHIDINLHIYWIPQVLILMTEKMLNPVIGSQGMIMANFSSVFHQNIWVKNLLMIGPGVKNWTQKYMLFPKIIVSHPGFQISLSTHLKTLLIHLMALERKFRIFILKKNSEEIKILDSVFQLANIQRQDAIVTRNNKLLFLNKNNKISNKNCVARNNYFNKIIKHIRMSQGWYITKACEIPFETKFKYLNSCF</sequence>
<dbReference type="AlphaFoldDB" id="A0A0L6UP25"/>
<dbReference type="Proteomes" id="UP000037035">
    <property type="component" value="Unassembled WGS sequence"/>
</dbReference>
<gene>
    <name evidence="2" type="ORF">VP01_4653g1</name>
</gene>
<evidence type="ECO:0000313" key="3">
    <source>
        <dbReference type="Proteomes" id="UP000037035"/>
    </source>
</evidence>
<reference evidence="2" key="1">
    <citation type="submission" date="2015-08" db="EMBL/GenBank/DDBJ databases">
        <title>Next Generation Sequencing and Analysis of the Genome of Puccinia sorghi L Schw, the Causal Agent of Maize Common Rust.</title>
        <authorList>
            <person name="Rochi L."/>
            <person name="Burguener G."/>
            <person name="Darino M."/>
            <person name="Turjanski A."/>
            <person name="Kreff E."/>
            <person name="Dieguez M.J."/>
            <person name="Sacco F."/>
        </authorList>
    </citation>
    <scope>NUCLEOTIDE SEQUENCE [LARGE SCALE GENOMIC DNA]</scope>
    <source>
        <strain evidence="2">RO10H11247</strain>
    </source>
</reference>
<dbReference type="EMBL" id="LAVV01009783">
    <property type="protein sequence ID" value="KNZ49997.1"/>
    <property type="molecule type" value="Genomic_DNA"/>
</dbReference>
<protein>
    <submittedName>
        <fullName evidence="2">Uncharacterized protein</fullName>
    </submittedName>
</protein>
<feature type="compositionally biased region" description="Basic residues" evidence="1">
    <location>
        <begin position="142"/>
        <end position="156"/>
    </location>
</feature>
<feature type="region of interest" description="Disordered" evidence="1">
    <location>
        <begin position="140"/>
        <end position="162"/>
    </location>
</feature>
<dbReference type="VEuPathDB" id="FungiDB:VP01_4653g1"/>
<keyword evidence="3" id="KW-1185">Reference proteome</keyword>
<evidence type="ECO:0000256" key="1">
    <source>
        <dbReference type="SAM" id="MobiDB-lite"/>
    </source>
</evidence>